<dbReference type="GO" id="GO:0015074">
    <property type="term" value="P:DNA integration"/>
    <property type="evidence" value="ECO:0007669"/>
    <property type="project" value="InterPro"/>
</dbReference>
<name>A0A3Q2Z5L4_HIPCM</name>
<dbReference type="Gene3D" id="3.30.420.10">
    <property type="entry name" value="Ribonuclease H-like superfamily/Ribonuclease H"/>
    <property type="match status" value="1"/>
</dbReference>
<dbReference type="InterPro" id="IPR050951">
    <property type="entry name" value="Retrovirus_Pol_polyprotein"/>
</dbReference>
<dbReference type="PANTHER" id="PTHR37984">
    <property type="entry name" value="PROTEIN CBG26694"/>
    <property type="match status" value="1"/>
</dbReference>
<feature type="compositionally biased region" description="Polar residues" evidence="1">
    <location>
        <begin position="224"/>
        <end position="235"/>
    </location>
</feature>
<dbReference type="InterPro" id="IPR036397">
    <property type="entry name" value="RNaseH_sf"/>
</dbReference>
<dbReference type="FunFam" id="3.30.420.10:FF:000063">
    <property type="entry name" value="Retrovirus-related Pol polyprotein from transposon 297-like Protein"/>
    <property type="match status" value="1"/>
</dbReference>
<dbReference type="AlphaFoldDB" id="A0A3Q2Z5L4"/>
<dbReference type="Ensembl" id="ENSHCOT00000020813.1">
    <property type="protein sequence ID" value="ENSHCOP00000026049.1"/>
    <property type="gene ID" value="ENSHCOG00000016637.1"/>
</dbReference>
<evidence type="ECO:0000256" key="1">
    <source>
        <dbReference type="SAM" id="MobiDB-lite"/>
    </source>
</evidence>
<proteinExistence type="predicted"/>
<dbReference type="STRING" id="109280.ENSHCOP00000026049"/>
<feature type="region of interest" description="Disordered" evidence="1">
    <location>
        <begin position="144"/>
        <end position="166"/>
    </location>
</feature>
<dbReference type="GO" id="GO:0003676">
    <property type="term" value="F:nucleic acid binding"/>
    <property type="evidence" value="ECO:0007669"/>
    <property type="project" value="InterPro"/>
</dbReference>
<evidence type="ECO:0000313" key="4">
    <source>
        <dbReference type="Proteomes" id="UP000264820"/>
    </source>
</evidence>
<accession>A0A3Q2Z5L4</accession>
<dbReference type="SUPFAM" id="SSF53098">
    <property type="entry name" value="Ribonuclease H-like"/>
    <property type="match status" value="1"/>
</dbReference>
<dbReference type="GeneTree" id="ENSGT00490000044642"/>
<dbReference type="PROSITE" id="PS50994">
    <property type="entry name" value="INTEGRASE"/>
    <property type="match status" value="1"/>
</dbReference>
<keyword evidence="4" id="KW-1185">Reference proteome</keyword>
<dbReference type="InterPro" id="IPR001584">
    <property type="entry name" value="Integrase_cat-core"/>
</dbReference>
<feature type="region of interest" description="Disordered" evidence="1">
    <location>
        <begin position="201"/>
        <end position="252"/>
    </location>
</feature>
<reference evidence="3" key="1">
    <citation type="submission" date="2025-08" db="UniProtKB">
        <authorList>
            <consortium name="Ensembl"/>
        </authorList>
    </citation>
    <scope>IDENTIFICATION</scope>
</reference>
<dbReference type="InterPro" id="IPR012337">
    <property type="entry name" value="RNaseH-like_sf"/>
</dbReference>
<dbReference type="OMA" id="PAMALMG"/>
<dbReference type="Proteomes" id="UP000264820">
    <property type="component" value="Unplaced"/>
</dbReference>
<dbReference type="PANTHER" id="PTHR37984:SF8">
    <property type="entry name" value="CCHC-TYPE DOMAIN-CONTAINING PROTEIN"/>
    <property type="match status" value="1"/>
</dbReference>
<organism evidence="3 4">
    <name type="scientific">Hippocampus comes</name>
    <name type="common">Tiger tail seahorse</name>
    <dbReference type="NCBI Taxonomy" id="109280"/>
    <lineage>
        <taxon>Eukaryota</taxon>
        <taxon>Metazoa</taxon>
        <taxon>Chordata</taxon>
        <taxon>Craniata</taxon>
        <taxon>Vertebrata</taxon>
        <taxon>Euteleostomi</taxon>
        <taxon>Actinopterygii</taxon>
        <taxon>Neopterygii</taxon>
        <taxon>Teleostei</taxon>
        <taxon>Neoteleostei</taxon>
        <taxon>Acanthomorphata</taxon>
        <taxon>Syngnathiaria</taxon>
        <taxon>Syngnathiformes</taxon>
        <taxon>Syngnathoidei</taxon>
        <taxon>Syngnathidae</taxon>
        <taxon>Hippocampus</taxon>
    </lineage>
</organism>
<feature type="domain" description="Integrase catalytic" evidence="2">
    <location>
        <begin position="1"/>
        <end position="129"/>
    </location>
</feature>
<protein>
    <recommendedName>
        <fullName evidence="2">Integrase catalytic domain-containing protein</fullName>
    </recommendedName>
</protein>
<evidence type="ECO:0000313" key="3">
    <source>
        <dbReference type="Ensembl" id="ENSHCOP00000026049.1"/>
    </source>
</evidence>
<reference evidence="3" key="2">
    <citation type="submission" date="2025-09" db="UniProtKB">
        <authorList>
            <consortium name="Ensembl"/>
        </authorList>
    </citation>
    <scope>IDENTIFICATION</scope>
</reference>
<evidence type="ECO:0000259" key="2">
    <source>
        <dbReference type="PROSITE" id="PS50994"/>
    </source>
</evidence>
<sequence length="252" mass="28653">IALLTQNSEAVITCMNAIFSRNGIANQVFSDNGPQFVNEKFRNFAKEWDFKHITSSPHFPQSNGLVESSVKTVKWLMYKAADSGTYFYRSLLVYRTTPLECGMSPAQLLMGRVLRSNLPIPENLLKTKEAEKIRMLKEQQKQKQKFYHDRGTPNLPELHNGDPVRYKDKTDTWSQKGTVLCQVQSWSYSVQIEEGAVRRRNRRDLLKEPALASQGTETVEGPNTAESPPTETPQIPRQAVRKPGRRGERGKG</sequence>